<evidence type="ECO:0000256" key="5">
    <source>
        <dbReference type="SAM" id="Phobius"/>
    </source>
</evidence>
<comment type="caution">
    <text evidence="6">The sequence shown here is derived from an EMBL/GenBank/DDBJ whole genome shotgun (WGS) entry which is preliminary data.</text>
</comment>
<dbReference type="InterPro" id="IPR052719">
    <property type="entry name" value="CvpA-like"/>
</dbReference>
<feature type="transmembrane region" description="Helical" evidence="5">
    <location>
        <begin position="28"/>
        <end position="48"/>
    </location>
</feature>
<dbReference type="AlphaFoldDB" id="V4Q940"/>
<dbReference type="RefSeq" id="WP_018080016.1">
    <property type="nucleotide sequence ID" value="NZ_AQWM01000001.1"/>
</dbReference>
<feature type="transmembrane region" description="Helical" evidence="5">
    <location>
        <begin position="98"/>
        <end position="122"/>
    </location>
</feature>
<comment type="subcellular location">
    <subcellularLocation>
        <location evidence="1">Membrane</location>
        <topology evidence="1">Multi-pass membrane protein</topology>
    </subcellularLocation>
</comment>
<evidence type="ECO:0000313" key="6">
    <source>
        <dbReference type="EMBL" id="ESQ94385.1"/>
    </source>
</evidence>
<keyword evidence="3 5" id="KW-1133">Transmembrane helix</keyword>
<organism evidence="6 7">
    <name type="scientific">Asticcacaulis benevestitus DSM 16100 = ATCC BAA-896</name>
    <dbReference type="NCBI Taxonomy" id="1121022"/>
    <lineage>
        <taxon>Bacteria</taxon>
        <taxon>Pseudomonadati</taxon>
        <taxon>Pseudomonadota</taxon>
        <taxon>Alphaproteobacteria</taxon>
        <taxon>Caulobacterales</taxon>
        <taxon>Caulobacteraceae</taxon>
        <taxon>Asticcacaulis</taxon>
    </lineage>
</organism>
<gene>
    <name evidence="6" type="ORF">ABENE_02445</name>
</gene>
<keyword evidence="2 5" id="KW-0812">Transmembrane</keyword>
<evidence type="ECO:0000256" key="3">
    <source>
        <dbReference type="ARBA" id="ARBA00022989"/>
    </source>
</evidence>
<protein>
    <recommendedName>
        <fullName evidence="8">Colicin V production protein</fullName>
    </recommendedName>
</protein>
<dbReference type="Pfam" id="PF02674">
    <property type="entry name" value="Colicin_V"/>
    <property type="match status" value="1"/>
</dbReference>
<dbReference type="EMBL" id="AWGB01000004">
    <property type="protein sequence ID" value="ESQ94385.1"/>
    <property type="molecule type" value="Genomic_DNA"/>
</dbReference>
<name>V4Q940_9CAUL</name>
<dbReference type="PANTHER" id="PTHR36926:SF1">
    <property type="entry name" value="COLICIN V PRODUCTION PROTEIN"/>
    <property type="match status" value="1"/>
</dbReference>
<dbReference type="Proteomes" id="UP000017837">
    <property type="component" value="Unassembled WGS sequence"/>
</dbReference>
<dbReference type="eggNOG" id="COG1286">
    <property type="taxonomic scope" value="Bacteria"/>
</dbReference>
<proteinExistence type="predicted"/>
<sequence>MEAYDFIFLALLAISCFAGAVRGATKELVNLISFFLAMFISFMSQPLLAKTFHLDTITAYLGAFIIFLMIYFGVRYLGHALSDKVQKQTALNTFDRVLGVGIGIFRTLVVLGVFHLLFSLVTPIDRQPNWFRGAKIYPLSVKCAKIIQAFVPTGTSAANRVVENQK</sequence>
<evidence type="ECO:0000313" key="7">
    <source>
        <dbReference type="Proteomes" id="UP000017837"/>
    </source>
</evidence>
<keyword evidence="4 5" id="KW-0472">Membrane</keyword>
<accession>V4Q940</accession>
<keyword evidence="7" id="KW-1185">Reference proteome</keyword>
<evidence type="ECO:0000256" key="1">
    <source>
        <dbReference type="ARBA" id="ARBA00004141"/>
    </source>
</evidence>
<dbReference type="OrthoDB" id="7185709at2"/>
<dbReference type="GO" id="GO:0016020">
    <property type="term" value="C:membrane"/>
    <property type="evidence" value="ECO:0007669"/>
    <property type="project" value="UniProtKB-SubCell"/>
</dbReference>
<dbReference type="GO" id="GO:0009403">
    <property type="term" value="P:toxin biosynthetic process"/>
    <property type="evidence" value="ECO:0007669"/>
    <property type="project" value="InterPro"/>
</dbReference>
<dbReference type="InterPro" id="IPR003825">
    <property type="entry name" value="Colicin-V_CvpA"/>
</dbReference>
<evidence type="ECO:0000256" key="4">
    <source>
        <dbReference type="ARBA" id="ARBA00023136"/>
    </source>
</evidence>
<reference evidence="6 7" key="1">
    <citation type="journal article" date="2014" name="Nature">
        <title>Sequential evolution of bacterial morphology by co-option of a developmental regulator.</title>
        <authorList>
            <person name="Jiang C."/>
            <person name="Brown P.J."/>
            <person name="Ducret A."/>
            <person name="Brun Y.V."/>
        </authorList>
    </citation>
    <scope>NUCLEOTIDE SEQUENCE [LARGE SCALE GENOMIC DNA]</scope>
    <source>
        <strain evidence="6 7">DSM 16100</strain>
    </source>
</reference>
<dbReference type="PATRIC" id="fig|1121022.4.peg.482"/>
<dbReference type="PANTHER" id="PTHR36926">
    <property type="entry name" value="COLICIN V PRODUCTION PROTEIN"/>
    <property type="match status" value="1"/>
</dbReference>
<dbReference type="STRING" id="1121022.GCA_000376105_00338"/>
<feature type="transmembrane region" description="Helical" evidence="5">
    <location>
        <begin position="60"/>
        <end position="78"/>
    </location>
</feature>
<evidence type="ECO:0008006" key="8">
    <source>
        <dbReference type="Google" id="ProtNLM"/>
    </source>
</evidence>
<evidence type="ECO:0000256" key="2">
    <source>
        <dbReference type="ARBA" id="ARBA00022692"/>
    </source>
</evidence>